<evidence type="ECO:0000313" key="10">
    <source>
        <dbReference type="Proteomes" id="UP000243081"/>
    </source>
</evidence>
<sequence length="254" mass="28368">MGVAVANEKTSSGSLNDSSNDNAATSLEAAPAVHDVPVPAGTTERRILTKIDLHVVPFLCIMYLLAFLDRVNIANAKVFDLAKDLNLEEPGKPDSTKYNTALVIFFVPYCLFEIPSNILLKKFKPHVWLSINMLLFGFTTIMQGLVTNYSGLLATRFFLGVFETGMFPGAFYLIGMWYKRSEAQKRYSFFFNSTTLAGAFGGLLAAAIGKMDGLRGYKGWRWIFIIEGAITVFVSFFIYFLLPDFPEDVKWLSE</sequence>
<feature type="transmembrane region" description="Helical" evidence="7">
    <location>
        <begin position="157"/>
        <end position="177"/>
    </location>
</feature>
<feature type="region of interest" description="Disordered" evidence="6">
    <location>
        <begin position="1"/>
        <end position="21"/>
    </location>
</feature>
<keyword evidence="10" id="KW-1185">Reference proteome</keyword>
<feature type="transmembrane region" description="Helical" evidence="7">
    <location>
        <begin position="127"/>
        <end position="145"/>
    </location>
</feature>
<dbReference type="InterPro" id="IPR011701">
    <property type="entry name" value="MFS"/>
</dbReference>
<dbReference type="AlphaFoldDB" id="A0A179I843"/>
<evidence type="ECO:0000313" key="9">
    <source>
        <dbReference type="EMBL" id="OAQ97868.1"/>
    </source>
</evidence>
<dbReference type="GO" id="GO:0005886">
    <property type="term" value="C:plasma membrane"/>
    <property type="evidence" value="ECO:0007669"/>
    <property type="project" value="TreeGrafter"/>
</dbReference>
<dbReference type="OMA" id="HEIEFLA"/>
<dbReference type="Pfam" id="PF07690">
    <property type="entry name" value="MFS_1"/>
    <property type="match status" value="1"/>
</dbReference>
<dbReference type="EMBL" id="LUKN01003193">
    <property type="protein sequence ID" value="OAQ97868.1"/>
    <property type="molecule type" value="Genomic_DNA"/>
</dbReference>
<comment type="caution">
    <text evidence="9">The sequence shown here is derived from an EMBL/GenBank/DDBJ whole genome shotgun (WGS) entry which is preliminary data.</text>
</comment>
<name>A0A179I843_CORDF</name>
<dbReference type="GO" id="GO:0022857">
    <property type="term" value="F:transmembrane transporter activity"/>
    <property type="evidence" value="ECO:0007669"/>
    <property type="project" value="InterPro"/>
</dbReference>
<dbReference type="InterPro" id="IPR036259">
    <property type="entry name" value="MFS_trans_sf"/>
</dbReference>
<gene>
    <name evidence="9" type="ORF">LLEC1_05964</name>
</gene>
<proteinExistence type="predicted"/>
<dbReference type="OrthoDB" id="2985014at2759"/>
<accession>A0A179I843</accession>
<evidence type="ECO:0000256" key="4">
    <source>
        <dbReference type="ARBA" id="ARBA00022989"/>
    </source>
</evidence>
<evidence type="ECO:0000259" key="8">
    <source>
        <dbReference type="PROSITE" id="PS50850"/>
    </source>
</evidence>
<feature type="non-terminal residue" evidence="9">
    <location>
        <position position="254"/>
    </location>
</feature>
<dbReference type="Proteomes" id="UP000243081">
    <property type="component" value="Unassembled WGS sequence"/>
</dbReference>
<evidence type="ECO:0000256" key="2">
    <source>
        <dbReference type="ARBA" id="ARBA00022448"/>
    </source>
</evidence>
<organism evidence="9 10">
    <name type="scientific">Cordyceps confragosa</name>
    <name type="common">Lecanicillium lecanii</name>
    <dbReference type="NCBI Taxonomy" id="2714763"/>
    <lineage>
        <taxon>Eukaryota</taxon>
        <taxon>Fungi</taxon>
        <taxon>Dikarya</taxon>
        <taxon>Ascomycota</taxon>
        <taxon>Pezizomycotina</taxon>
        <taxon>Sordariomycetes</taxon>
        <taxon>Hypocreomycetidae</taxon>
        <taxon>Hypocreales</taxon>
        <taxon>Cordycipitaceae</taxon>
        <taxon>Akanthomyces</taxon>
    </lineage>
</organism>
<keyword evidence="2" id="KW-0813">Transport</keyword>
<keyword evidence="4 7" id="KW-1133">Transmembrane helix</keyword>
<evidence type="ECO:0000256" key="1">
    <source>
        <dbReference type="ARBA" id="ARBA00004141"/>
    </source>
</evidence>
<evidence type="ECO:0000256" key="3">
    <source>
        <dbReference type="ARBA" id="ARBA00022692"/>
    </source>
</evidence>
<protein>
    <recommendedName>
        <fullName evidence="8">Major facilitator superfamily (MFS) profile domain-containing protein</fullName>
    </recommendedName>
</protein>
<feature type="compositionally biased region" description="Low complexity" evidence="6">
    <location>
        <begin position="10"/>
        <end position="21"/>
    </location>
</feature>
<feature type="domain" description="Major facilitator superfamily (MFS) profile" evidence="8">
    <location>
        <begin position="55"/>
        <end position="254"/>
    </location>
</feature>
<dbReference type="Gene3D" id="1.20.1250.20">
    <property type="entry name" value="MFS general substrate transporter like domains"/>
    <property type="match status" value="1"/>
</dbReference>
<reference evidence="9 10" key="1">
    <citation type="submission" date="2016-03" db="EMBL/GenBank/DDBJ databases">
        <title>Fine-scale spatial genetic structure of a fungal parasite of coffee scale insects.</title>
        <authorList>
            <person name="Jackson D."/>
            <person name="Zemenick K.A."/>
            <person name="Malloure B."/>
            <person name="Quandt C.A."/>
            <person name="James T.Y."/>
        </authorList>
    </citation>
    <scope>NUCLEOTIDE SEQUENCE [LARGE SCALE GENOMIC DNA]</scope>
    <source>
        <strain evidence="9 10">UM487</strain>
    </source>
</reference>
<feature type="transmembrane region" description="Helical" evidence="7">
    <location>
        <begin position="51"/>
        <end position="68"/>
    </location>
</feature>
<comment type="subcellular location">
    <subcellularLocation>
        <location evidence="1">Membrane</location>
        <topology evidence="1">Multi-pass membrane protein</topology>
    </subcellularLocation>
</comment>
<dbReference type="FunFam" id="1.20.1250.20:FF:000034">
    <property type="entry name" value="MFS general substrate transporter"/>
    <property type="match status" value="1"/>
</dbReference>
<evidence type="ECO:0000256" key="6">
    <source>
        <dbReference type="SAM" id="MobiDB-lite"/>
    </source>
</evidence>
<keyword evidence="5 7" id="KW-0472">Membrane</keyword>
<dbReference type="PROSITE" id="PS50850">
    <property type="entry name" value="MFS"/>
    <property type="match status" value="1"/>
</dbReference>
<dbReference type="PANTHER" id="PTHR43791:SF46">
    <property type="entry name" value="MAJOR FACILITATOR SUPERFAMILY (MFS) PROFILE DOMAIN-CONTAINING PROTEIN-RELATED"/>
    <property type="match status" value="1"/>
</dbReference>
<dbReference type="PANTHER" id="PTHR43791">
    <property type="entry name" value="PERMEASE-RELATED"/>
    <property type="match status" value="1"/>
</dbReference>
<evidence type="ECO:0000256" key="7">
    <source>
        <dbReference type="SAM" id="Phobius"/>
    </source>
</evidence>
<feature type="transmembrane region" description="Helical" evidence="7">
    <location>
        <begin position="220"/>
        <end position="242"/>
    </location>
</feature>
<keyword evidence="3 7" id="KW-0812">Transmembrane</keyword>
<feature type="transmembrane region" description="Helical" evidence="7">
    <location>
        <begin position="100"/>
        <end position="120"/>
    </location>
</feature>
<feature type="transmembrane region" description="Helical" evidence="7">
    <location>
        <begin position="189"/>
        <end position="208"/>
    </location>
</feature>
<evidence type="ECO:0000256" key="5">
    <source>
        <dbReference type="ARBA" id="ARBA00023136"/>
    </source>
</evidence>
<dbReference type="SUPFAM" id="SSF103473">
    <property type="entry name" value="MFS general substrate transporter"/>
    <property type="match status" value="1"/>
</dbReference>
<dbReference type="InterPro" id="IPR020846">
    <property type="entry name" value="MFS_dom"/>
</dbReference>